<sequence length="166" mass="17366">MAPVWMITGDNRRTAAAIARQVGIDPDKVMAEVLPEDKAAQVAHLKGTGKVVGMVGDGINDAPALAAADLGFAIGTGTDVAMETAGITLMRGDLRGIVAAIRLSRQTMRKIKQNLFWALIYNTLGIPIAAFGYLAPAIAGAAMAFSSVSVVTNSGLLKRFKPMHGF</sequence>
<dbReference type="Proteomes" id="UP001163687">
    <property type="component" value="Chromosome"/>
</dbReference>
<dbReference type="SUPFAM" id="SSF56784">
    <property type="entry name" value="HAD-like"/>
    <property type="match status" value="1"/>
</dbReference>
<keyword evidence="6" id="KW-1133">Transmembrane helix</keyword>
<keyword evidence="6" id="KW-0812">Transmembrane</keyword>
<keyword evidence="4" id="KW-0186">Copper</keyword>
<evidence type="ECO:0000256" key="6">
    <source>
        <dbReference type="SAM" id="Phobius"/>
    </source>
</evidence>
<feature type="transmembrane region" description="Helical" evidence="6">
    <location>
        <begin position="115"/>
        <end position="134"/>
    </location>
</feature>
<dbReference type="PRINTS" id="PR00120">
    <property type="entry name" value="HATPASE"/>
</dbReference>
<keyword evidence="2" id="KW-0406">Ion transport</keyword>
<gene>
    <name evidence="7" type="ORF">caldi_22290</name>
</gene>
<dbReference type="NCBIfam" id="TIGR01494">
    <property type="entry name" value="ATPase_P-type"/>
    <property type="match status" value="1"/>
</dbReference>
<dbReference type="GO" id="GO:0043682">
    <property type="term" value="F:P-type divalent copper transporter activity"/>
    <property type="evidence" value="ECO:0007669"/>
    <property type="project" value="TreeGrafter"/>
</dbReference>
<dbReference type="EC" id="7.2.2.8" evidence="1"/>
<dbReference type="InterPro" id="IPR036412">
    <property type="entry name" value="HAD-like_sf"/>
</dbReference>
<keyword evidence="6" id="KW-0472">Membrane</keyword>
<dbReference type="GO" id="GO:0140581">
    <property type="term" value="F:P-type monovalent copper transporter activity"/>
    <property type="evidence" value="ECO:0007669"/>
    <property type="project" value="UniProtKB-EC"/>
</dbReference>
<evidence type="ECO:0000256" key="4">
    <source>
        <dbReference type="ARBA" id="ARBA00023008"/>
    </source>
</evidence>
<name>A0AA35CKT7_9FIRM</name>
<evidence type="ECO:0000313" key="7">
    <source>
        <dbReference type="EMBL" id="BDG61139.1"/>
    </source>
</evidence>
<dbReference type="GO" id="GO:0016887">
    <property type="term" value="F:ATP hydrolysis activity"/>
    <property type="evidence" value="ECO:0007669"/>
    <property type="project" value="InterPro"/>
</dbReference>
<dbReference type="EMBL" id="AP025628">
    <property type="protein sequence ID" value="BDG61139.1"/>
    <property type="molecule type" value="Genomic_DNA"/>
</dbReference>
<dbReference type="GO" id="GO:0055070">
    <property type="term" value="P:copper ion homeostasis"/>
    <property type="evidence" value="ECO:0007669"/>
    <property type="project" value="TreeGrafter"/>
</dbReference>
<dbReference type="GO" id="GO:0005524">
    <property type="term" value="F:ATP binding"/>
    <property type="evidence" value="ECO:0007669"/>
    <property type="project" value="InterPro"/>
</dbReference>
<dbReference type="InterPro" id="IPR023214">
    <property type="entry name" value="HAD_sf"/>
</dbReference>
<comment type="catalytic activity">
    <reaction evidence="5">
        <text>Cu(+)(in) + ATP + H2O = Cu(+)(out) + ADP + phosphate + H(+)</text>
        <dbReference type="Rhea" id="RHEA:25792"/>
        <dbReference type="ChEBI" id="CHEBI:15377"/>
        <dbReference type="ChEBI" id="CHEBI:15378"/>
        <dbReference type="ChEBI" id="CHEBI:30616"/>
        <dbReference type="ChEBI" id="CHEBI:43474"/>
        <dbReference type="ChEBI" id="CHEBI:49552"/>
        <dbReference type="ChEBI" id="CHEBI:456216"/>
        <dbReference type="EC" id="7.2.2.8"/>
    </reaction>
</comment>
<dbReference type="PANTHER" id="PTHR43520">
    <property type="entry name" value="ATP7, ISOFORM B"/>
    <property type="match status" value="1"/>
</dbReference>
<evidence type="ECO:0000256" key="1">
    <source>
        <dbReference type="ARBA" id="ARBA00012517"/>
    </source>
</evidence>
<evidence type="ECO:0000256" key="3">
    <source>
        <dbReference type="ARBA" id="ARBA00022967"/>
    </source>
</evidence>
<proteinExistence type="predicted"/>
<protein>
    <recommendedName>
        <fullName evidence="1">P-type Cu(+) transporter</fullName>
        <ecNumber evidence="1">7.2.2.8</ecNumber>
    </recommendedName>
</protein>
<dbReference type="GO" id="GO:0005507">
    <property type="term" value="F:copper ion binding"/>
    <property type="evidence" value="ECO:0007669"/>
    <property type="project" value="TreeGrafter"/>
</dbReference>
<dbReference type="Gene3D" id="3.40.50.1000">
    <property type="entry name" value="HAD superfamily/HAD-like"/>
    <property type="match status" value="1"/>
</dbReference>
<organism evidence="7 8">
    <name type="scientific">Caldinitratiruptor microaerophilus</name>
    <dbReference type="NCBI Taxonomy" id="671077"/>
    <lineage>
        <taxon>Bacteria</taxon>
        <taxon>Bacillati</taxon>
        <taxon>Bacillota</taxon>
        <taxon>Clostridia</taxon>
        <taxon>Eubacteriales</taxon>
        <taxon>Symbiobacteriaceae</taxon>
        <taxon>Caldinitratiruptor</taxon>
    </lineage>
</organism>
<evidence type="ECO:0000256" key="5">
    <source>
        <dbReference type="ARBA" id="ARBA00049289"/>
    </source>
</evidence>
<dbReference type="Pfam" id="PF00702">
    <property type="entry name" value="Hydrolase"/>
    <property type="match status" value="1"/>
</dbReference>
<evidence type="ECO:0000313" key="8">
    <source>
        <dbReference type="Proteomes" id="UP001163687"/>
    </source>
</evidence>
<dbReference type="AlphaFoldDB" id="A0AA35CKT7"/>
<keyword evidence="2" id="KW-0813">Transport</keyword>
<dbReference type="KEGG" id="cmic:caldi_22290"/>
<reference evidence="7" key="1">
    <citation type="submission" date="2022-03" db="EMBL/GenBank/DDBJ databases">
        <title>Complete genome sequence of Caldinitratiruptor microaerophilus.</title>
        <authorList>
            <person name="Mukaiyama R."/>
            <person name="Nishiyama T."/>
            <person name="Ueda K."/>
        </authorList>
    </citation>
    <scope>NUCLEOTIDE SEQUENCE</scope>
    <source>
        <strain evidence="7">JCM 16183</strain>
    </source>
</reference>
<keyword evidence="2" id="KW-0187">Copper transport</keyword>
<feature type="transmembrane region" description="Helical" evidence="6">
    <location>
        <begin position="140"/>
        <end position="157"/>
    </location>
</feature>
<accession>A0AA35CKT7</accession>
<evidence type="ECO:0000256" key="2">
    <source>
        <dbReference type="ARBA" id="ARBA00022796"/>
    </source>
</evidence>
<keyword evidence="8" id="KW-1185">Reference proteome</keyword>
<dbReference type="GO" id="GO:0016020">
    <property type="term" value="C:membrane"/>
    <property type="evidence" value="ECO:0007669"/>
    <property type="project" value="InterPro"/>
</dbReference>
<keyword evidence="3" id="KW-1278">Translocase</keyword>
<dbReference type="PANTHER" id="PTHR43520:SF8">
    <property type="entry name" value="P-TYPE CU(+) TRANSPORTER"/>
    <property type="match status" value="1"/>
</dbReference>
<dbReference type="InterPro" id="IPR001757">
    <property type="entry name" value="P_typ_ATPase"/>
</dbReference>